<dbReference type="Proteomes" id="UP001164746">
    <property type="component" value="Chromosome 1"/>
</dbReference>
<protein>
    <submittedName>
        <fullName evidence="1">Uncharacterized protein</fullName>
    </submittedName>
</protein>
<accession>A0ABY7D990</accession>
<gene>
    <name evidence="1" type="ORF">MAR_005989</name>
</gene>
<reference evidence="1" key="1">
    <citation type="submission" date="2022-11" db="EMBL/GenBank/DDBJ databases">
        <title>Centuries of genome instability and evolution in soft-shell clam transmissible cancer (bioRxiv).</title>
        <authorList>
            <person name="Hart S.F.M."/>
            <person name="Yonemitsu M.A."/>
            <person name="Giersch R.M."/>
            <person name="Beal B.F."/>
            <person name="Arriagada G."/>
            <person name="Davis B.W."/>
            <person name="Ostrander E.A."/>
            <person name="Goff S.P."/>
            <person name="Metzger M.J."/>
        </authorList>
    </citation>
    <scope>NUCLEOTIDE SEQUENCE</scope>
    <source>
        <strain evidence="1">MELC-2E11</strain>
        <tissue evidence="1">Siphon/mantle</tissue>
    </source>
</reference>
<evidence type="ECO:0000313" key="1">
    <source>
        <dbReference type="EMBL" id="WAQ93518.1"/>
    </source>
</evidence>
<keyword evidence="2" id="KW-1185">Reference proteome</keyword>
<proteinExistence type="predicted"/>
<name>A0ABY7D990_MYAAR</name>
<sequence length="94" mass="11106">MVQYYPQSTGNFAFITLSFWMMPVPGNSTGYSENKLRTVLCNLCASFRWNIQISTKDLKRETMWSEEVISWLLSKSHYRAGADEEYEDHLWTHM</sequence>
<dbReference type="EMBL" id="CP111012">
    <property type="protein sequence ID" value="WAQ93518.1"/>
    <property type="molecule type" value="Genomic_DNA"/>
</dbReference>
<evidence type="ECO:0000313" key="2">
    <source>
        <dbReference type="Proteomes" id="UP001164746"/>
    </source>
</evidence>
<organism evidence="1 2">
    <name type="scientific">Mya arenaria</name>
    <name type="common">Soft-shell clam</name>
    <dbReference type="NCBI Taxonomy" id="6604"/>
    <lineage>
        <taxon>Eukaryota</taxon>
        <taxon>Metazoa</taxon>
        <taxon>Spiralia</taxon>
        <taxon>Lophotrochozoa</taxon>
        <taxon>Mollusca</taxon>
        <taxon>Bivalvia</taxon>
        <taxon>Autobranchia</taxon>
        <taxon>Heteroconchia</taxon>
        <taxon>Euheterodonta</taxon>
        <taxon>Imparidentia</taxon>
        <taxon>Neoheterodontei</taxon>
        <taxon>Myida</taxon>
        <taxon>Myoidea</taxon>
        <taxon>Myidae</taxon>
        <taxon>Mya</taxon>
    </lineage>
</organism>